<dbReference type="PIRSF" id="PIRSF036289">
    <property type="entry name" value="Glycosyl_hydrolase_malt_phosph"/>
    <property type="match status" value="1"/>
</dbReference>
<proteinExistence type="inferred from homology"/>
<reference evidence="10" key="1">
    <citation type="journal article" date="2011" name="BMC Genomics">
        <title>Complete genome sequence of the filamentous anoxygenic phototrophic bacterium Chloroflexus aurantiacus.</title>
        <authorList>
            <person name="Tang K.H."/>
            <person name="Barry K."/>
            <person name="Chertkov O."/>
            <person name="Dalin E."/>
            <person name="Han C.S."/>
            <person name="Hauser L.J."/>
            <person name="Honchak B.M."/>
            <person name="Karbach L.E."/>
            <person name="Land M.L."/>
            <person name="Lapidus A."/>
            <person name="Larimer F.W."/>
            <person name="Mikhailova N."/>
            <person name="Pitluck S."/>
            <person name="Pierson B.K."/>
            <person name="Blankenship R.E."/>
        </authorList>
    </citation>
    <scope>NUCLEOTIDE SEQUENCE [LARGE SCALE GENOMIC DNA]</scope>
    <source>
        <strain evidence="10">ATCC 29366 / DSM 635 / J-10-fl</strain>
    </source>
</reference>
<dbReference type="PANTHER" id="PTHR11051">
    <property type="entry name" value="GLYCOSYL HYDROLASE-RELATED"/>
    <property type="match status" value="1"/>
</dbReference>
<dbReference type="Pfam" id="PF03633">
    <property type="entry name" value="Glyco_hydro_65C"/>
    <property type="match status" value="1"/>
</dbReference>
<dbReference type="InterPro" id="IPR005196">
    <property type="entry name" value="Glyco_hydro_65_N"/>
</dbReference>
<dbReference type="AlphaFoldDB" id="A9WEH2"/>
<sequence length="721" mass="81388">MWILAEPSFEPTKQHHKETIFTIGNGYLSTRGAFEEGYPNDRRATFIHGVFDDAPIVVTELANAPDWLATQIVLDGEKFSLASGTVLAYRRELDLRTGVLRREVRWQSPQGRAATIIFTRFASLADQHLLALRCEIIPEFDGQVELRSAINGQTDNEGLLHWRPIAQGQLADGTVFLRTRTRKSGIELALTMRVSGSDTATTTFWDVENVPTLQQVYQAQAGVPIVVTKFVGVATSRDDANPLELAHRHLQAATGWDEALAAQQQVWAKEWERCNVEIEGDEEADLAVRFSIFQLLIAAPRHDPRVNIGAKTLSGFGYRGHAFWDTEIFMLPLFIYTAPDIARNLLDYRYLTLPAARAKARAAGYEGAWYAWESADSGEEVTPTWVPDFHDKKKLARVWTGDLAIHISSDVAYAVQQYWQATGDDAWYIERGAEIVLDTAKFCAARAEWLNDRGCYGYTDVIGPDEYHDHVNNNAYTNLLAQWNLRAALETLAWLDQHAPQKAAELRQRLDLTPERLQHWQTVAEKMCVNVSPDGLIEQFDGFFKLKDVNLADYEPRTKSMHEIFGIEGANEYQAIKQPDVLMLQYLLREHYSDSQIRVNYNYYTPRTDHTYGSSLGPPIQAIVACQMGDVAEAYEHFIRAARADLRDVRGNAGDGIHAASAGGVWQAVVFGFGGLRVHPDGSWDIQPRLPQHWQRLTFRFTLRGKTYTVTCYPDGRYTTA</sequence>
<feature type="binding site" evidence="5">
    <location>
        <begin position="577"/>
        <end position="578"/>
    </location>
    <ligand>
        <name>substrate</name>
    </ligand>
</feature>
<dbReference type="CAZy" id="GH65">
    <property type="family name" value="Glycoside Hydrolase Family 65"/>
</dbReference>
<evidence type="ECO:0000256" key="2">
    <source>
        <dbReference type="ARBA" id="ARBA00022676"/>
    </source>
</evidence>
<dbReference type="eggNOG" id="COG1554">
    <property type="taxonomic scope" value="Bacteria"/>
</dbReference>
<dbReference type="RefSeq" id="WP_012257888.1">
    <property type="nucleotide sequence ID" value="NC_010175.1"/>
</dbReference>
<evidence type="ECO:0000256" key="3">
    <source>
        <dbReference type="ARBA" id="ARBA00022679"/>
    </source>
</evidence>
<dbReference type="PANTHER" id="PTHR11051:SF8">
    <property type="entry name" value="PROTEIN-GLUCOSYLGALACTOSYLHYDROXYLYSINE GLUCOSIDASE"/>
    <property type="match status" value="1"/>
</dbReference>
<dbReference type="GO" id="GO:0005975">
    <property type="term" value="P:carbohydrate metabolic process"/>
    <property type="evidence" value="ECO:0000318"/>
    <property type="project" value="GO_Central"/>
</dbReference>
<dbReference type="Pfam" id="PF03636">
    <property type="entry name" value="Glyco_hydro_65N"/>
    <property type="match status" value="1"/>
</dbReference>
<dbReference type="GO" id="GO:0033831">
    <property type="term" value="F:kojibiose phosphorylase activity"/>
    <property type="evidence" value="ECO:0007669"/>
    <property type="project" value="UniProtKB-EC"/>
</dbReference>
<dbReference type="InterPro" id="IPR005195">
    <property type="entry name" value="Glyco_hydro_65_M"/>
</dbReference>
<dbReference type="InterPro" id="IPR008928">
    <property type="entry name" value="6-hairpin_glycosidase_sf"/>
</dbReference>
<feature type="domain" description="Glycoside hydrolase family 65 C-terminal" evidence="7">
    <location>
        <begin position="680"/>
        <end position="716"/>
    </location>
</feature>
<dbReference type="STRING" id="324602.Caur_2019"/>
<keyword evidence="2 9" id="KW-0328">Glycosyltransferase</keyword>
<comment type="similarity">
    <text evidence="1">Belongs to the glycosyl hydrolase 65 family.</text>
</comment>
<dbReference type="FunFam" id="1.50.10.10:FF:000053">
    <property type="entry name" value="Putative glycosyl hydrolase"/>
    <property type="match status" value="1"/>
</dbReference>
<dbReference type="InterPro" id="IPR017045">
    <property type="entry name" value="Malt_Pase/Glycosyl_Hdrlase"/>
</dbReference>
<dbReference type="PATRIC" id="fig|324602.8.peg.2294"/>
<dbReference type="InterPro" id="IPR037018">
    <property type="entry name" value="GH65_N"/>
</dbReference>
<evidence type="ECO:0000259" key="8">
    <source>
        <dbReference type="Pfam" id="PF03636"/>
    </source>
</evidence>
<gene>
    <name evidence="9" type="ordered locus">Caur_2019</name>
</gene>
<evidence type="ECO:0000256" key="1">
    <source>
        <dbReference type="ARBA" id="ARBA00006768"/>
    </source>
</evidence>
<dbReference type="GO" id="GO:0030246">
    <property type="term" value="F:carbohydrate binding"/>
    <property type="evidence" value="ECO:0007669"/>
    <property type="project" value="InterPro"/>
</dbReference>
<protein>
    <submittedName>
        <fullName evidence="9">Kojibiose phosphorylase</fullName>
        <ecNumber evidence="9">2.4.1.230</ecNumber>
    </submittedName>
</protein>
<feature type="domain" description="Glycoside hydrolase family 65 central catalytic" evidence="6">
    <location>
        <begin position="289"/>
        <end position="667"/>
    </location>
</feature>
<dbReference type="Pfam" id="PF03632">
    <property type="entry name" value="Glyco_hydro_65m"/>
    <property type="match status" value="1"/>
</dbReference>
<evidence type="ECO:0000313" key="9">
    <source>
        <dbReference type="EMBL" id="ABY35234.1"/>
    </source>
</evidence>
<dbReference type="KEGG" id="cau:Caur_2019"/>
<dbReference type="FunCoup" id="A9WEH2">
    <property type="interactions" value="128"/>
</dbReference>
<evidence type="ECO:0000259" key="7">
    <source>
        <dbReference type="Pfam" id="PF03633"/>
    </source>
</evidence>
<evidence type="ECO:0000256" key="4">
    <source>
        <dbReference type="PIRSR" id="PIRSR036289-50"/>
    </source>
</evidence>
<dbReference type="Gene3D" id="1.50.10.10">
    <property type="match status" value="1"/>
</dbReference>
<dbReference type="InterPro" id="IPR011013">
    <property type="entry name" value="Gal_mutarotase_sf_dom"/>
</dbReference>
<dbReference type="Gene3D" id="2.70.98.40">
    <property type="entry name" value="Glycoside hydrolase, family 65, N-terminal domain"/>
    <property type="match status" value="1"/>
</dbReference>
<name>A9WEH2_CHLAA</name>
<evidence type="ECO:0000313" key="10">
    <source>
        <dbReference type="Proteomes" id="UP000002008"/>
    </source>
</evidence>
<evidence type="ECO:0000256" key="5">
    <source>
        <dbReference type="PIRSR" id="PIRSR036289-51"/>
    </source>
</evidence>
<keyword evidence="3 9" id="KW-0808">Transferase</keyword>
<dbReference type="SUPFAM" id="SSF74650">
    <property type="entry name" value="Galactose mutarotase-like"/>
    <property type="match status" value="1"/>
</dbReference>
<accession>A9WEH2</accession>
<dbReference type="EC" id="2.4.1.230" evidence="9"/>
<feature type="binding site" evidence="5">
    <location>
        <begin position="324"/>
        <end position="325"/>
    </location>
    <ligand>
        <name>substrate</name>
    </ligand>
</feature>
<feature type="active site" description="Proton donor" evidence="4">
    <location>
        <position position="466"/>
    </location>
</feature>
<dbReference type="EnsemblBacteria" id="ABY35234">
    <property type="protein sequence ID" value="ABY35234"/>
    <property type="gene ID" value="Caur_2019"/>
</dbReference>
<feature type="domain" description="Glycoside hydrolase family 65 N-terminal" evidence="8">
    <location>
        <begin position="6"/>
        <end position="237"/>
    </location>
</feature>
<dbReference type="EMBL" id="CP000909">
    <property type="protein sequence ID" value="ABY35234.1"/>
    <property type="molecule type" value="Genomic_DNA"/>
</dbReference>
<dbReference type="GO" id="GO:0004553">
    <property type="term" value="F:hydrolase activity, hydrolyzing O-glycosyl compounds"/>
    <property type="evidence" value="ECO:0000318"/>
    <property type="project" value="GO_Central"/>
</dbReference>
<dbReference type="Proteomes" id="UP000002008">
    <property type="component" value="Chromosome"/>
</dbReference>
<dbReference type="InterPro" id="IPR005194">
    <property type="entry name" value="Glyco_hydro_65_C"/>
</dbReference>
<dbReference type="InterPro" id="IPR012341">
    <property type="entry name" value="6hp_glycosidase-like_sf"/>
</dbReference>
<dbReference type="Gene3D" id="2.60.420.10">
    <property type="entry name" value="Maltose phosphorylase, domain 3"/>
    <property type="match status" value="1"/>
</dbReference>
<organism evidence="9 10">
    <name type="scientific">Chloroflexus aurantiacus (strain ATCC 29366 / DSM 635 / J-10-fl)</name>
    <dbReference type="NCBI Taxonomy" id="324602"/>
    <lineage>
        <taxon>Bacteria</taxon>
        <taxon>Bacillati</taxon>
        <taxon>Chloroflexota</taxon>
        <taxon>Chloroflexia</taxon>
        <taxon>Chloroflexales</taxon>
        <taxon>Chloroflexineae</taxon>
        <taxon>Chloroflexaceae</taxon>
        <taxon>Chloroflexus</taxon>
    </lineage>
</organism>
<dbReference type="HOGENOM" id="CLU_006285_2_1_0"/>
<evidence type="ECO:0000259" key="6">
    <source>
        <dbReference type="Pfam" id="PF03632"/>
    </source>
</evidence>
<dbReference type="InParanoid" id="A9WEH2"/>
<keyword evidence="10" id="KW-1185">Reference proteome</keyword>
<dbReference type="SUPFAM" id="SSF48208">
    <property type="entry name" value="Six-hairpin glycosidases"/>
    <property type="match status" value="1"/>
</dbReference>